<dbReference type="Pfam" id="PF03732">
    <property type="entry name" value="Retrotrans_gag"/>
    <property type="match status" value="1"/>
</dbReference>
<organism evidence="3 4">
    <name type="scientific">Trifolium medium</name>
    <dbReference type="NCBI Taxonomy" id="97028"/>
    <lineage>
        <taxon>Eukaryota</taxon>
        <taxon>Viridiplantae</taxon>
        <taxon>Streptophyta</taxon>
        <taxon>Embryophyta</taxon>
        <taxon>Tracheophyta</taxon>
        <taxon>Spermatophyta</taxon>
        <taxon>Magnoliopsida</taxon>
        <taxon>eudicotyledons</taxon>
        <taxon>Gunneridae</taxon>
        <taxon>Pentapetalae</taxon>
        <taxon>rosids</taxon>
        <taxon>fabids</taxon>
        <taxon>Fabales</taxon>
        <taxon>Fabaceae</taxon>
        <taxon>Papilionoideae</taxon>
        <taxon>50 kb inversion clade</taxon>
        <taxon>NPAAA clade</taxon>
        <taxon>Hologalegina</taxon>
        <taxon>IRL clade</taxon>
        <taxon>Trifolieae</taxon>
        <taxon>Trifolium</taxon>
    </lineage>
</organism>
<feature type="domain" description="Retrotransposon gag" evidence="2">
    <location>
        <begin position="114"/>
        <end position="202"/>
    </location>
</feature>
<accession>A0A392NB77</accession>
<gene>
    <name evidence="3" type="ORF">A2U01_0017833</name>
</gene>
<feature type="compositionally biased region" description="Low complexity" evidence="1">
    <location>
        <begin position="245"/>
        <end position="259"/>
    </location>
</feature>
<sequence>MAPKPEQADKVDPAADVTTQIRELQISLATITQQQDDFKAFLASQLPLLIKEHVNARPVTTFSKPSSSSDRPPTLKIPKITLYSFDGKEPLDWIFKAQNYFDLSNTPPPQRLILIPFFLQGPALSWFKWLHSNHLLTTWEEFLHALEVRFGPSSFTNHEATLYKLHQTSTVIDYQQQFETLSNRVVGLSHTSLLNCFISGLRKDIQHELTILKPSSLTQAIDLAKLVEAKISAQNKLFLRPFKRPTPTSPSTPSNSQPSVLGSPPPLPIRRLNTTEQLERRSKGLCFNCDEKFHPGHRCARKQFLLFLTDDTDADGDDVVHVDPGPQSSDTVLIDPVHEEIIHSPTSGEHFQLSQAALMGPP</sequence>
<dbReference type="InterPro" id="IPR005162">
    <property type="entry name" value="Retrotrans_gag_dom"/>
</dbReference>
<evidence type="ECO:0000313" key="4">
    <source>
        <dbReference type="Proteomes" id="UP000265520"/>
    </source>
</evidence>
<dbReference type="Proteomes" id="UP000265520">
    <property type="component" value="Unassembled WGS sequence"/>
</dbReference>
<evidence type="ECO:0000256" key="1">
    <source>
        <dbReference type="SAM" id="MobiDB-lite"/>
    </source>
</evidence>
<name>A0A392NB77_9FABA</name>
<dbReference type="EMBL" id="LXQA010033412">
    <property type="protein sequence ID" value="MCH96843.1"/>
    <property type="molecule type" value="Genomic_DNA"/>
</dbReference>
<dbReference type="AlphaFoldDB" id="A0A392NB77"/>
<evidence type="ECO:0000259" key="2">
    <source>
        <dbReference type="Pfam" id="PF03732"/>
    </source>
</evidence>
<dbReference type="PANTHER" id="PTHR15503">
    <property type="entry name" value="LDOC1 RELATED"/>
    <property type="match status" value="1"/>
</dbReference>
<keyword evidence="4" id="KW-1185">Reference proteome</keyword>
<comment type="caution">
    <text evidence="3">The sequence shown here is derived from an EMBL/GenBank/DDBJ whole genome shotgun (WGS) entry which is preliminary data.</text>
</comment>
<protein>
    <recommendedName>
        <fullName evidence="2">Retrotransposon gag domain-containing protein</fullName>
    </recommendedName>
</protein>
<feature type="non-terminal residue" evidence="3">
    <location>
        <position position="362"/>
    </location>
</feature>
<dbReference type="PANTHER" id="PTHR15503:SF22">
    <property type="entry name" value="TRANSPOSON TY3-I GAG POLYPROTEIN"/>
    <property type="match status" value="1"/>
</dbReference>
<reference evidence="3 4" key="1">
    <citation type="journal article" date="2018" name="Front. Plant Sci.">
        <title>Red Clover (Trifolium pratense) and Zigzag Clover (T. medium) - A Picture of Genomic Similarities and Differences.</title>
        <authorList>
            <person name="Dluhosova J."/>
            <person name="Istvanek J."/>
            <person name="Nedelnik J."/>
            <person name="Repkova J."/>
        </authorList>
    </citation>
    <scope>NUCLEOTIDE SEQUENCE [LARGE SCALE GENOMIC DNA]</scope>
    <source>
        <strain evidence="4">cv. 10/8</strain>
        <tissue evidence="3">Leaf</tissue>
    </source>
</reference>
<dbReference type="InterPro" id="IPR032567">
    <property type="entry name" value="RTL1-rel"/>
</dbReference>
<proteinExistence type="predicted"/>
<evidence type="ECO:0000313" key="3">
    <source>
        <dbReference type="EMBL" id="MCH96843.1"/>
    </source>
</evidence>
<feature type="region of interest" description="Disordered" evidence="1">
    <location>
        <begin position="241"/>
        <end position="269"/>
    </location>
</feature>